<sequence>MRFGLSFLPDCSPKTRAPADYYEDVLALSRLADQAGLDYVKMTEHYLHPYGGYCPSPLTFLAAVAAQTARIRLMTGCVLPVFHHPVQLASHISMVDAISNGRVEVGFARAYLPYEFSTFQVPMDGSRARFEATVNAVDRLLTEEHVDEATEFFAFQDATVLPRPVQQPRPPFWIAAVQTPASFVRIGEMGHGLLITPSGTSFNPALVELYRESFRRHHPHEQPRVAASLPVLVADTDQEARRIADPYLGRYLEVWSSALAKWESTVSTDYANYTGIGHSISAMTAKDMRIFGSAVVGSPAQVIDRIGRFQEQAHADVLLLQTDFGGLGGTDAQRSLDAFVSSVMPALNGQPDGPDPADGREPALAQGSPTP</sequence>
<dbReference type="InterPro" id="IPR011251">
    <property type="entry name" value="Luciferase-like_dom"/>
</dbReference>
<evidence type="ECO:0000313" key="5">
    <source>
        <dbReference type="EMBL" id="MFC1414773.1"/>
    </source>
</evidence>
<evidence type="ECO:0000256" key="2">
    <source>
        <dbReference type="ARBA" id="ARBA00023033"/>
    </source>
</evidence>
<keyword evidence="2" id="KW-0503">Monooxygenase</keyword>
<gene>
    <name evidence="6" type="ORF">ACEZDB_16500</name>
    <name evidence="5" type="ORF">ACEZDG_36490</name>
</gene>
<evidence type="ECO:0000256" key="3">
    <source>
        <dbReference type="SAM" id="MobiDB-lite"/>
    </source>
</evidence>
<dbReference type="EMBL" id="JBHEZX010000028">
    <property type="protein sequence ID" value="MFC1414773.1"/>
    <property type="molecule type" value="Genomic_DNA"/>
</dbReference>
<dbReference type="PANTHER" id="PTHR30137">
    <property type="entry name" value="LUCIFERASE-LIKE MONOOXYGENASE"/>
    <property type="match status" value="1"/>
</dbReference>
<dbReference type="SUPFAM" id="SSF51679">
    <property type="entry name" value="Bacterial luciferase-like"/>
    <property type="match status" value="1"/>
</dbReference>
<dbReference type="InterPro" id="IPR036661">
    <property type="entry name" value="Luciferase-like_sf"/>
</dbReference>
<dbReference type="PANTHER" id="PTHR30137:SF8">
    <property type="entry name" value="BLR5498 PROTEIN"/>
    <property type="match status" value="1"/>
</dbReference>
<name>A0ABV6VM70_9ACTN</name>
<dbReference type="EMBL" id="JBHEZY010000005">
    <property type="protein sequence ID" value="MFC1432250.1"/>
    <property type="molecule type" value="Genomic_DNA"/>
</dbReference>
<comment type="caution">
    <text evidence="5">The sequence shown here is derived from an EMBL/GenBank/DDBJ whole genome shotgun (WGS) entry which is preliminary data.</text>
</comment>
<evidence type="ECO:0000256" key="1">
    <source>
        <dbReference type="ARBA" id="ARBA00023002"/>
    </source>
</evidence>
<evidence type="ECO:0000313" key="6">
    <source>
        <dbReference type="EMBL" id="MFC1432250.1"/>
    </source>
</evidence>
<proteinExistence type="predicted"/>
<protein>
    <submittedName>
        <fullName evidence="5">LLM class flavin-dependent oxidoreductase</fullName>
        <ecNumber evidence="5">1.-.-.-</ecNumber>
    </submittedName>
</protein>
<dbReference type="InterPro" id="IPR050766">
    <property type="entry name" value="Bact_Lucif_Oxidored"/>
</dbReference>
<accession>A0ABV6VM70</accession>
<evidence type="ECO:0000313" key="7">
    <source>
        <dbReference type="Proteomes" id="UP001592530"/>
    </source>
</evidence>
<evidence type="ECO:0000259" key="4">
    <source>
        <dbReference type="Pfam" id="PF00296"/>
    </source>
</evidence>
<feature type="domain" description="Luciferase-like" evidence="4">
    <location>
        <begin position="1"/>
        <end position="311"/>
    </location>
</feature>
<evidence type="ECO:0000313" key="8">
    <source>
        <dbReference type="Proteomes" id="UP001592582"/>
    </source>
</evidence>
<dbReference type="Gene3D" id="3.20.20.30">
    <property type="entry name" value="Luciferase-like domain"/>
    <property type="match status" value="1"/>
</dbReference>
<dbReference type="EC" id="1.-.-.-" evidence="5"/>
<dbReference type="RefSeq" id="WP_380518929.1">
    <property type="nucleotide sequence ID" value="NZ_JBHEZX010000028.1"/>
</dbReference>
<dbReference type="Pfam" id="PF00296">
    <property type="entry name" value="Bac_luciferase"/>
    <property type="match status" value="1"/>
</dbReference>
<feature type="region of interest" description="Disordered" evidence="3">
    <location>
        <begin position="344"/>
        <end position="371"/>
    </location>
</feature>
<keyword evidence="1 5" id="KW-0560">Oxidoreductase</keyword>
<dbReference type="Proteomes" id="UP001592530">
    <property type="component" value="Unassembled WGS sequence"/>
</dbReference>
<reference evidence="7 8" key="1">
    <citation type="submission" date="2024-09" db="EMBL/GenBank/DDBJ databases">
        <authorList>
            <person name="Lee S.D."/>
        </authorList>
    </citation>
    <scope>NUCLEOTIDE SEQUENCE [LARGE SCALE GENOMIC DNA]</scope>
    <source>
        <strain evidence="5 8">N1-1</strain>
        <strain evidence="6 7">N1-3</strain>
    </source>
</reference>
<dbReference type="GO" id="GO:0016491">
    <property type="term" value="F:oxidoreductase activity"/>
    <property type="evidence" value="ECO:0007669"/>
    <property type="project" value="UniProtKB-KW"/>
</dbReference>
<dbReference type="Proteomes" id="UP001592582">
    <property type="component" value="Unassembled WGS sequence"/>
</dbReference>
<keyword evidence="8" id="KW-1185">Reference proteome</keyword>
<organism evidence="5 8">
    <name type="scientific">Streptacidiphilus alkalitolerans</name>
    <dbReference type="NCBI Taxonomy" id="3342712"/>
    <lineage>
        <taxon>Bacteria</taxon>
        <taxon>Bacillati</taxon>
        <taxon>Actinomycetota</taxon>
        <taxon>Actinomycetes</taxon>
        <taxon>Kitasatosporales</taxon>
        <taxon>Streptomycetaceae</taxon>
        <taxon>Streptacidiphilus</taxon>
    </lineage>
</organism>